<proteinExistence type="predicted"/>
<dbReference type="GO" id="GO:0008239">
    <property type="term" value="F:dipeptidyl-peptidase activity"/>
    <property type="evidence" value="ECO:0007669"/>
    <property type="project" value="InterPro"/>
</dbReference>
<reference evidence="5" key="1">
    <citation type="submission" date="2016-10" db="EMBL/GenBank/DDBJ databases">
        <authorList>
            <person name="Varghese N."/>
            <person name="Submissions S."/>
        </authorList>
    </citation>
    <scope>NUCLEOTIDE SEQUENCE [LARGE SCALE GENOMIC DNA]</scope>
    <source>
        <strain evidence="5">CGMCC 1.6495</strain>
    </source>
</reference>
<sequence length="669" mass="76284">MEAKHRVRQLEHVSIPMRDGVELAARIWLPADAEQHPVPAILEYIPYRKRDFTRTRDATMHPWFAANGYVSVRVDLRGSGDSSGVLSDEYLPQELDDGEAVIDWLASQPWCNGRVGMLGISWGGFNGLQIAARRPKALQAVVAVSATDDRYADDVHYMGGCLLGDNLSWASVMFAFNSLPPDPQLVGSQWRDLWHQRLEGSGLWLEKWLSHQQRDAYWQHGSVCENYDAIRCPVMAVSGWADGYTNAVFRLLEHLKVPRLGLIGPWSHKYPHQGVPGPAIAFQQELLRWWDRWLKDRDTGIDREPKLRAWVQDSMQPSAHYRHRPGRWVAEHHWPSSNVVTWSFRLAPGRLIQKQEEPEETAALTVQSPLSVGFFAGKWCSYAAGPDLPHDQREEDGGSLVFDSQPLEQDLTLLGAPEVDLVLACDKPVGMVAVRLSDVAPDGKATRCTYGLYNLNHWAGHDRAQPLVPGQLYRIRVKLNDLGQVFPAGHSLRLAVSSSYWPLAWPSPEPSQLTLHTQECRLWLPTRQPQPEDDEVAFEAPTAPTPPPVTQLEPGEHRWLIHRDLQTNHSTLEVIKDEGRYHLEDIDLVITDRTRELYSHEGDDFQSIRGEVVAERQLQRQDWDVRTRTRTLLTSDSERFLIDAELDAYENNRRVFSRNFSKSIPRRFL</sequence>
<dbReference type="EMBL" id="FOGS01000002">
    <property type="protein sequence ID" value="SER64369.1"/>
    <property type="molecule type" value="Genomic_DNA"/>
</dbReference>
<organism evidence="4 5">
    <name type="scientific">Vreelandella subterranea</name>
    <dbReference type="NCBI Taxonomy" id="416874"/>
    <lineage>
        <taxon>Bacteria</taxon>
        <taxon>Pseudomonadati</taxon>
        <taxon>Pseudomonadota</taxon>
        <taxon>Gammaproteobacteria</taxon>
        <taxon>Oceanospirillales</taxon>
        <taxon>Halomonadaceae</taxon>
        <taxon>Vreelandella</taxon>
    </lineage>
</organism>
<dbReference type="SMART" id="SM00939">
    <property type="entry name" value="PepX_C"/>
    <property type="match status" value="1"/>
</dbReference>
<dbReference type="InterPro" id="IPR000383">
    <property type="entry name" value="Xaa-Pro-like_dom"/>
</dbReference>
<evidence type="ECO:0000259" key="3">
    <source>
        <dbReference type="SMART" id="SM00939"/>
    </source>
</evidence>
<dbReference type="Pfam" id="PF02129">
    <property type="entry name" value="Peptidase_S15"/>
    <property type="match status" value="1"/>
</dbReference>
<dbReference type="InterPro" id="IPR029058">
    <property type="entry name" value="AB_hydrolase_fold"/>
</dbReference>
<dbReference type="Gene3D" id="3.40.50.1820">
    <property type="entry name" value="alpha/beta hydrolase"/>
    <property type="match status" value="2"/>
</dbReference>
<dbReference type="Proteomes" id="UP000198505">
    <property type="component" value="Unassembled WGS sequence"/>
</dbReference>
<dbReference type="SUPFAM" id="SSF49785">
    <property type="entry name" value="Galactose-binding domain-like"/>
    <property type="match status" value="1"/>
</dbReference>
<evidence type="ECO:0000313" key="4">
    <source>
        <dbReference type="EMBL" id="SER64369.1"/>
    </source>
</evidence>
<dbReference type="STRING" id="416874.SAMN04487958_102104"/>
<dbReference type="NCBIfam" id="TIGR00976">
    <property type="entry name" value="CocE_NonD"/>
    <property type="match status" value="1"/>
</dbReference>
<gene>
    <name evidence="4" type="ORF">SAMN04487958_102104</name>
</gene>
<dbReference type="SUPFAM" id="SSF53474">
    <property type="entry name" value="alpha/beta-Hydrolases"/>
    <property type="match status" value="1"/>
</dbReference>
<dbReference type="InterPro" id="IPR050585">
    <property type="entry name" value="Xaa-Pro_dipeptidyl-ppase/CocE"/>
</dbReference>
<accession>A0A1H9QX07</accession>
<feature type="domain" description="Xaa-Pro dipeptidyl-peptidase C-terminal" evidence="3">
    <location>
        <begin position="287"/>
        <end position="544"/>
    </location>
</feature>
<keyword evidence="5" id="KW-1185">Reference proteome</keyword>
<dbReference type="PANTHER" id="PTHR43056:SF10">
    <property type="entry name" value="COCE_NOND FAMILY, PUTATIVE (AFU_ORTHOLOGUE AFUA_7G00600)-RELATED"/>
    <property type="match status" value="1"/>
</dbReference>
<dbReference type="Gene3D" id="2.60.120.260">
    <property type="entry name" value="Galactose-binding domain-like"/>
    <property type="match status" value="1"/>
</dbReference>
<dbReference type="AlphaFoldDB" id="A0A1H9QX07"/>
<dbReference type="InterPro" id="IPR005674">
    <property type="entry name" value="CocE/Ser_esterase"/>
</dbReference>
<evidence type="ECO:0000256" key="2">
    <source>
        <dbReference type="SAM" id="MobiDB-lite"/>
    </source>
</evidence>
<feature type="region of interest" description="Disordered" evidence="2">
    <location>
        <begin position="531"/>
        <end position="553"/>
    </location>
</feature>
<dbReference type="PANTHER" id="PTHR43056">
    <property type="entry name" value="PEPTIDASE S9 PROLYL OLIGOPEPTIDASE"/>
    <property type="match status" value="1"/>
</dbReference>
<keyword evidence="1" id="KW-0378">Hydrolase</keyword>
<dbReference type="Pfam" id="PF08530">
    <property type="entry name" value="PepX_C"/>
    <property type="match status" value="1"/>
</dbReference>
<evidence type="ECO:0000313" key="5">
    <source>
        <dbReference type="Proteomes" id="UP000198505"/>
    </source>
</evidence>
<evidence type="ECO:0000256" key="1">
    <source>
        <dbReference type="ARBA" id="ARBA00022801"/>
    </source>
</evidence>
<protein>
    <recommendedName>
        <fullName evidence="3">Xaa-Pro dipeptidyl-peptidase C-terminal domain-containing protein</fullName>
    </recommendedName>
</protein>
<dbReference type="InterPro" id="IPR008979">
    <property type="entry name" value="Galactose-bd-like_sf"/>
</dbReference>
<name>A0A1H9QX07_9GAMM</name>
<dbReference type="InterPro" id="IPR013736">
    <property type="entry name" value="Xaa-Pro_dipept_C"/>
</dbReference>